<dbReference type="InterPro" id="IPR037175">
    <property type="entry name" value="KFase_sf"/>
</dbReference>
<comment type="caution">
    <text evidence="1">The sequence shown here is derived from an EMBL/GenBank/DDBJ whole genome shotgun (WGS) entry which is preliminary data.</text>
</comment>
<evidence type="ECO:0000313" key="2">
    <source>
        <dbReference type="Proteomes" id="UP001499993"/>
    </source>
</evidence>
<dbReference type="Proteomes" id="UP001499993">
    <property type="component" value="Unassembled WGS sequence"/>
</dbReference>
<dbReference type="InterPro" id="IPR007325">
    <property type="entry name" value="KFase/CYL"/>
</dbReference>
<dbReference type="RefSeq" id="WP_344143805.1">
    <property type="nucleotide sequence ID" value="NZ_BAABIK010000004.1"/>
</dbReference>
<sequence>MTKLVDVSHQIAAGMTTYPGLPGPVIEDHLSFEESQANYAQGTEFTIGRISLVSNTGTYLDTPAHRYRDGADLADLDLEKVADLPGAVIDLRDSGGRAITAEDVKGADVAGRAVLLRTGWDRHWRSEQYGSPEHPYLAEDAARVLADAGAALVGIDAVNIDDTSPQSRGARPVHSLLLAAGIPVVEHLCLLDRLPPTGFTFFAVPVKVRGMATFPVRAFAIVQ</sequence>
<protein>
    <submittedName>
        <fullName evidence="1">Cyclase family protein</fullName>
    </submittedName>
</protein>
<keyword evidence="2" id="KW-1185">Reference proteome</keyword>
<evidence type="ECO:0000313" key="1">
    <source>
        <dbReference type="EMBL" id="GAA4932329.1"/>
    </source>
</evidence>
<accession>A0ABP9G853</accession>
<dbReference type="PANTHER" id="PTHR31118">
    <property type="entry name" value="CYCLASE-LIKE PROTEIN 2"/>
    <property type="match status" value="1"/>
</dbReference>
<dbReference type="PANTHER" id="PTHR31118:SF32">
    <property type="entry name" value="KYNURENINE FORMAMIDASE"/>
    <property type="match status" value="1"/>
</dbReference>
<gene>
    <name evidence="1" type="ORF">GCM10023224_10610</name>
</gene>
<organism evidence="1 2">
    <name type="scientific">Streptomonospora halophila</name>
    <dbReference type="NCBI Taxonomy" id="427369"/>
    <lineage>
        <taxon>Bacteria</taxon>
        <taxon>Bacillati</taxon>
        <taxon>Actinomycetota</taxon>
        <taxon>Actinomycetes</taxon>
        <taxon>Streptosporangiales</taxon>
        <taxon>Nocardiopsidaceae</taxon>
        <taxon>Streptomonospora</taxon>
    </lineage>
</organism>
<dbReference type="Gene3D" id="3.50.30.50">
    <property type="entry name" value="Putative cyclase"/>
    <property type="match status" value="1"/>
</dbReference>
<proteinExistence type="predicted"/>
<name>A0ABP9G853_9ACTN</name>
<dbReference type="EMBL" id="BAABIK010000004">
    <property type="protein sequence ID" value="GAA4932329.1"/>
    <property type="molecule type" value="Genomic_DNA"/>
</dbReference>
<reference evidence="2" key="1">
    <citation type="journal article" date="2019" name="Int. J. Syst. Evol. Microbiol.">
        <title>The Global Catalogue of Microorganisms (GCM) 10K type strain sequencing project: providing services to taxonomists for standard genome sequencing and annotation.</title>
        <authorList>
            <consortium name="The Broad Institute Genomics Platform"/>
            <consortium name="The Broad Institute Genome Sequencing Center for Infectious Disease"/>
            <person name="Wu L."/>
            <person name="Ma J."/>
        </authorList>
    </citation>
    <scope>NUCLEOTIDE SEQUENCE [LARGE SCALE GENOMIC DNA]</scope>
    <source>
        <strain evidence="2">JCM 18123</strain>
    </source>
</reference>
<dbReference type="Pfam" id="PF04199">
    <property type="entry name" value="Cyclase"/>
    <property type="match status" value="1"/>
</dbReference>
<dbReference type="SUPFAM" id="SSF102198">
    <property type="entry name" value="Putative cyclase"/>
    <property type="match status" value="1"/>
</dbReference>